<gene>
    <name evidence="1" type="primary">kdpF</name>
    <name evidence="1" type="ORF">GCM10009668_39710</name>
</gene>
<dbReference type="EMBL" id="BAAALG010000017">
    <property type="protein sequence ID" value="GAA1113656.1"/>
    <property type="molecule type" value="Genomic_DNA"/>
</dbReference>
<keyword evidence="2" id="KW-1185">Reference proteome</keyword>
<evidence type="ECO:0000313" key="2">
    <source>
        <dbReference type="Proteomes" id="UP001501581"/>
    </source>
</evidence>
<dbReference type="InterPro" id="IPR023393">
    <property type="entry name" value="START-like_dom_sf"/>
</dbReference>
<evidence type="ECO:0000313" key="1">
    <source>
        <dbReference type="EMBL" id="GAA1113656.1"/>
    </source>
</evidence>
<proteinExistence type="predicted"/>
<dbReference type="InterPro" id="IPR019587">
    <property type="entry name" value="Polyketide_cyclase/dehydratase"/>
</dbReference>
<sequence length="152" mass="17125">MPFLVERSITVVADPDQIRPWIEDFHRWRSWSPWEGLDPAMARTFSGPEHGVGASYAWSGNRKAGAGSMRITDSAPARLDVELTFLKPFKAVNQVTFLLAPVAAGTEITWQMRGEQNGLMKLLGKVFSMDKMVGKDFERGLRQLKETVEQSR</sequence>
<dbReference type="SUPFAM" id="SSF55961">
    <property type="entry name" value="Bet v1-like"/>
    <property type="match status" value="1"/>
</dbReference>
<accession>A0ABN1U2B5</accession>
<organism evidence="1 2">
    <name type="scientific">Nocardioides dubius</name>
    <dbReference type="NCBI Taxonomy" id="317019"/>
    <lineage>
        <taxon>Bacteria</taxon>
        <taxon>Bacillati</taxon>
        <taxon>Actinomycetota</taxon>
        <taxon>Actinomycetes</taxon>
        <taxon>Propionibacteriales</taxon>
        <taxon>Nocardioidaceae</taxon>
        <taxon>Nocardioides</taxon>
    </lineage>
</organism>
<protein>
    <submittedName>
        <fullName evidence="1">K(+)-transporting ATPase subunit F</fullName>
    </submittedName>
</protein>
<dbReference type="Gene3D" id="3.30.530.20">
    <property type="match status" value="1"/>
</dbReference>
<comment type="caution">
    <text evidence="1">The sequence shown here is derived from an EMBL/GenBank/DDBJ whole genome shotgun (WGS) entry which is preliminary data.</text>
</comment>
<dbReference type="RefSeq" id="WP_343996659.1">
    <property type="nucleotide sequence ID" value="NZ_BAAALG010000017.1"/>
</dbReference>
<reference evidence="1 2" key="1">
    <citation type="journal article" date="2019" name="Int. J. Syst. Evol. Microbiol.">
        <title>The Global Catalogue of Microorganisms (GCM) 10K type strain sequencing project: providing services to taxonomists for standard genome sequencing and annotation.</title>
        <authorList>
            <consortium name="The Broad Institute Genomics Platform"/>
            <consortium name="The Broad Institute Genome Sequencing Center for Infectious Disease"/>
            <person name="Wu L."/>
            <person name="Ma J."/>
        </authorList>
    </citation>
    <scope>NUCLEOTIDE SEQUENCE [LARGE SCALE GENOMIC DNA]</scope>
    <source>
        <strain evidence="1 2">JCM 13008</strain>
    </source>
</reference>
<dbReference type="CDD" id="cd07818">
    <property type="entry name" value="SRPBCC_1"/>
    <property type="match status" value="1"/>
</dbReference>
<dbReference type="Pfam" id="PF10604">
    <property type="entry name" value="Polyketide_cyc2"/>
    <property type="match status" value="1"/>
</dbReference>
<dbReference type="Proteomes" id="UP001501581">
    <property type="component" value="Unassembled WGS sequence"/>
</dbReference>
<name>A0ABN1U2B5_9ACTN</name>